<comment type="function">
    <text evidence="1">Involved in the transposition of the insertion sequence.</text>
</comment>
<dbReference type="InterPro" id="IPR036397">
    <property type="entry name" value="RNaseH_sf"/>
</dbReference>
<accession>A0A494YR55</accession>
<dbReference type="PROSITE" id="PS50994">
    <property type="entry name" value="INTEGRASE"/>
    <property type="match status" value="1"/>
</dbReference>
<keyword evidence="5" id="KW-1185">Reference proteome</keyword>
<dbReference type="Gene3D" id="3.30.420.10">
    <property type="entry name" value="Ribonuclease H-like superfamily/Ribonuclease H"/>
    <property type="match status" value="1"/>
</dbReference>
<dbReference type="SUPFAM" id="SSF53098">
    <property type="entry name" value="Ribonuclease H-like"/>
    <property type="match status" value="1"/>
</dbReference>
<dbReference type="Pfam" id="PF13276">
    <property type="entry name" value="HTH_21"/>
    <property type="match status" value="1"/>
</dbReference>
<proteinExistence type="predicted"/>
<name>A0A494YR55_9BACL</name>
<dbReference type="InterPro" id="IPR009057">
    <property type="entry name" value="Homeodomain-like_sf"/>
</dbReference>
<comment type="caution">
    <text evidence="4">The sequence shown here is derived from an EMBL/GenBank/DDBJ whole genome shotgun (WGS) entry which is preliminary data.</text>
</comment>
<reference evidence="4 5" key="1">
    <citation type="journal article" date="2016" name="Antonie Van Leeuwenhoek">
        <title>Lysinibacillus endophyticus sp. nov., an indole-3-acetic acid producing endophytic bacterium isolated from corn root (Zea mays cv. Xinken-5).</title>
        <authorList>
            <person name="Yu J."/>
            <person name="Guan X."/>
            <person name="Liu C."/>
            <person name="Xiang W."/>
            <person name="Yu Z."/>
            <person name="Liu X."/>
            <person name="Wang G."/>
        </authorList>
    </citation>
    <scope>NUCLEOTIDE SEQUENCE [LARGE SCALE GENOMIC DNA]</scope>
    <source>
        <strain evidence="4 5">DSM 100506</strain>
    </source>
</reference>
<dbReference type="InterPro" id="IPR012337">
    <property type="entry name" value="RNaseH-like_sf"/>
</dbReference>
<dbReference type="NCBIfam" id="NF033516">
    <property type="entry name" value="transpos_IS3"/>
    <property type="match status" value="1"/>
</dbReference>
<organism evidence="4 5">
    <name type="scientific">Ureibacillus endophyticus</name>
    <dbReference type="NCBI Taxonomy" id="1978490"/>
    <lineage>
        <taxon>Bacteria</taxon>
        <taxon>Bacillati</taxon>
        <taxon>Bacillota</taxon>
        <taxon>Bacilli</taxon>
        <taxon>Bacillales</taxon>
        <taxon>Caryophanaceae</taxon>
        <taxon>Ureibacillus</taxon>
    </lineage>
</organism>
<dbReference type="OrthoDB" id="9781005at2"/>
<protein>
    <submittedName>
        <fullName evidence="4">IS3 family transposase</fullName>
    </submittedName>
</protein>
<dbReference type="PANTHER" id="PTHR46889">
    <property type="entry name" value="TRANSPOSASE INSF FOR INSERTION SEQUENCE IS3B-RELATED"/>
    <property type="match status" value="1"/>
</dbReference>
<evidence type="ECO:0000259" key="3">
    <source>
        <dbReference type="PROSITE" id="PS50994"/>
    </source>
</evidence>
<dbReference type="Pfam" id="PF13333">
    <property type="entry name" value="rve_2"/>
    <property type="match status" value="1"/>
</dbReference>
<gene>
    <name evidence="4" type="ORF">D8M03_17535</name>
</gene>
<feature type="region of interest" description="Disordered" evidence="2">
    <location>
        <begin position="85"/>
        <end position="107"/>
    </location>
</feature>
<evidence type="ECO:0000313" key="4">
    <source>
        <dbReference type="EMBL" id="RKQ11493.1"/>
    </source>
</evidence>
<dbReference type="SUPFAM" id="SSF46689">
    <property type="entry name" value="Homeodomain-like"/>
    <property type="match status" value="1"/>
</dbReference>
<dbReference type="Proteomes" id="UP000272238">
    <property type="component" value="Unassembled WGS sequence"/>
</dbReference>
<evidence type="ECO:0000256" key="2">
    <source>
        <dbReference type="SAM" id="MobiDB-lite"/>
    </source>
</evidence>
<dbReference type="PANTHER" id="PTHR46889:SF5">
    <property type="entry name" value="INTEGRASE PROTEIN"/>
    <property type="match status" value="1"/>
</dbReference>
<evidence type="ECO:0000256" key="1">
    <source>
        <dbReference type="ARBA" id="ARBA00002286"/>
    </source>
</evidence>
<dbReference type="Pfam" id="PF00665">
    <property type="entry name" value="rve"/>
    <property type="match status" value="1"/>
</dbReference>
<dbReference type="InterPro" id="IPR048020">
    <property type="entry name" value="Transpos_IS3"/>
</dbReference>
<evidence type="ECO:0000313" key="5">
    <source>
        <dbReference type="Proteomes" id="UP000272238"/>
    </source>
</evidence>
<dbReference type="GO" id="GO:0015074">
    <property type="term" value="P:DNA integration"/>
    <property type="evidence" value="ECO:0007669"/>
    <property type="project" value="InterPro"/>
</dbReference>
<dbReference type="Pfam" id="PF20310">
    <property type="entry name" value="HTH_Tnp_2"/>
    <property type="match status" value="1"/>
</dbReference>
<dbReference type="InterPro" id="IPR025948">
    <property type="entry name" value="HTH-like_dom"/>
</dbReference>
<dbReference type="InterPro" id="IPR046929">
    <property type="entry name" value="HTH_Tnp"/>
</dbReference>
<dbReference type="GO" id="GO:0003676">
    <property type="term" value="F:nucleic acid binding"/>
    <property type="evidence" value="ECO:0007669"/>
    <property type="project" value="InterPro"/>
</dbReference>
<dbReference type="AlphaFoldDB" id="A0A494YR55"/>
<feature type="domain" description="Integrase catalytic" evidence="3">
    <location>
        <begin position="277"/>
        <end position="441"/>
    </location>
</feature>
<sequence>MSNIIFNEHQRSLIEMNPNVTSVSDRAIQYTPEFKLKAVQENLQGKGPSQIFREAGFDLEIIGTKKAQSAISRWKKIYQNHGEQGFFEERRGKGSTGRPRKENLSADKKLEKAEARIKLLEAELALPKKARRNGKDGEEETLLTPKEKYQIINETIREHQLKNLTRYLCQVANVSPSGYYKWIQNMEKHTLREEADYQDYLLLKSIYDKAKGKIGYRGFYMALVDVLDKPMNHKKILRLMRKFNLYAKVRRANPYRQLEKATEAHRSIPNHLKREFKQDEPGKVFLTDITYLQYKGSQTAYLSCVKDVATREIVAYELSSTLKMSIVYKTLEKLNTHLDGNLHPEAMIHSDQGIHYTHPEYQRLVKEMGLRQSMSRRGNCLDNAPMESFFGHLKDEIDYKEAESLAELHTLVMDYMNHYNCTRKQWTLKKMTPAAYRSHLIAA</sequence>
<dbReference type="InterPro" id="IPR001584">
    <property type="entry name" value="Integrase_cat-core"/>
</dbReference>
<dbReference type="InterPro" id="IPR050900">
    <property type="entry name" value="Transposase_IS3/IS150/IS904"/>
</dbReference>
<dbReference type="EMBL" id="RBZN01000114">
    <property type="protein sequence ID" value="RKQ11493.1"/>
    <property type="molecule type" value="Genomic_DNA"/>
</dbReference>
<dbReference type="RefSeq" id="WP_121216059.1">
    <property type="nucleotide sequence ID" value="NZ_RBZN01000114.1"/>
</dbReference>